<keyword evidence="2" id="KW-1185">Reference proteome</keyword>
<evidence type="ECO:0000313" key="1">
    <source>
        <dbReference type="EMBL" id="KAE9401074.1"/>
    </source>
</evidence>
<reference evidence="1" key="1">
    <citation type="journal article" date="2019" name="Environ. Microbiol.">
        <title>Fungal ecological strategies reflected in gene transcription - a case study of two litter decomposers.</title>
        <authorList>
            <person name="Barbi F."/>
            <person name="Kohler A."/>
            <person name="Barry K."/>
            <person name="Baskaran P."/>
            <person name="Daum C."/>
            <person name="Fauchery L."/>
            <person name="Ihrmark K."/>
            <person name="Kuo A."/>
            <person name="LaButti K."/>
            <person name="Lipzen A."/>
            <person name="Morin E."/>
            <person name="Grigoriev I.V."/>
            <person name="Henrissat B."/>
            <person name="Lindahl B."/>
            <person name="Martin F."/>
        </authorList>
    </citation>
    <scope>NUCLEOTIDE SEQUENCE</scope>
    <source>
        <strain evidence="1">JB14</strain>
    </source>
</reference>
<accession>A0A6A4HW00</accession>
<dbReference type="EMBL" id="ML769450">
    <property type="protein sequence ID" value="KAE9401074.1"/>
    <property type="molecule type" value="Genomic_DNA"/>
</dbReference>
<sequence>MAHFSLLLSRGTRRTNKDYELQLASKDSINDWVKVMPPINNIILGYNDCVERELDTELFGNANSGWNQQVEAYVRGDEDEKLRSSPILTLRETYSSTVTFASEYFRRNLLKRVEFEFVFSVGFN</sequence>
<protein>
    <submittedName>
        <fullName evidence="1">Uncharacterized protein</fullName>
    </submittedName>
</protein>
<evidence type="ECO:0000313" key="2">
    <source>
        <dbReference type="Proteomes" id="UP000799118"/>
    </source>
</evidence>
<proteinExistence type="predicted"/>
<name>A0A6A4HW00_9AGAR</name>
<dbReference type="Proteomes" id="UP000799118">
    <property type="component" value="Unassembled WGS sequence"/>
</dbReference>
<organism evidence="1 2">
    <name type="scientific">Gymnopus androsaceus JB14</name>
    <dbReference type="NCBI Taxonomy" id="1447944"/>
    <lineage>
        <taxon>Eukaryota</taxon>
        <taxon>Fungi</taxon>
        <taxon>Dikarya</taxon>
        <taxon>Basidiomycota</taxon>
        <taxon>Agaricomycotina</taxon>
        <taxon>Agaricomycetes</taxon>
        <taxon>Agaricomycetidae</taxon>
        <taxon>Agaricales</taxon>
        <taxon>Marasmiineae</taxon>
        <taxon>Omphalotaceae</taxon>
        <taxon>Gymnopus</taxon>
    </lineage>
</organism>
<gene>
    <name evidence="1" type="ORF">BT96DRAFT_919056</name>
</gene>
<dbReference type="AlphaFoldDB" id="A0A6A4HW00"/>